<protein>
    <submittedName>
        <fullName evidence="1">Uncharacterized protein</fullName>
    </submittedName>
</protein>
<evidence type="ECO:0000313" key="2">
    <source>
        <dbReference type="Proteomes" id="UP000231379"/>
    </source>
</evidence>
<organism evidence="1 2">
    <name type="scientific">Candidatus Kaiserbacteria bacterium CG10_big_fil_rev_8_21_14_0_10_59_10</name>
    <dbReference type="NCBI Taxonomy" id="1974612"/>
    <lineage>
        <taxon>Bacteria</taxon>
        <taxon>Candidatus Kaiseribacteriota</taxon>
    </lineage>
</organism>
<dbReference type="EMBL" id="PFBM01000010">
    <property type="protein sequence ID" value="PIR82606.1"/>
    <property type="molecule type" value="Genomic_DNA"/>
</dbReference>
<proteinExistence type="predicted"/>
<evidence type="ECO:0000313" key="1">
    <source>
        <dbReference type="EMBL" id="PIR82606.1"/>
    </source>
</evidence>
<dbReference type="Proteomes" id="UP000231379">
    <property type="component" value="Unassembled WGS sequence"/>
</dbReference>
<sequence>MRWEEDQKLLTGLLALLLVASVTGNVLLYRETQRKEPTYALGDIASYSSAFESPGFRNEIITVFDGKQFRTYATSTPLSESDILRMRAEVEKEFERVNEFFKRQDELFRSLWNF</sequence>
<reference evidence="2" key="1">
    <citation type="submission" date="2017-09" db="EMBL/GenBank/DDBJ databases">
        <title>Depth-based differentiation of microbial function through sediment-hosted aquifers and enrichment of novel symbionts in the deep terrestrial subsurface.</title>
        <authorList>
            <person name="Probst A.J."/>
            <person name="Ladd B."/>
            <person name="Jarett J.K."/>
            <person name="Geller-Mcgrath D.E."/>
            <person name="Sieber C.M.K."/>
            <person name="Emerson J.B."/>
            <person name="Anantharaman K."/>
            <person name="Thomas B.C."/>
            <person name="Malmstrom R."/>
            <person name="Stieglmeier M."/>
            <person name="Klingl A."/>
            <person name="Woyke T."/>
            <person name="Ryan C.M."/>
            <person name="Banfield J.F."/>
        </authorList>
    </citation>
    <scope>NUCLEOTIDE SEQUENCE [LARGE SCALE GENOMIC DNA]</scope>
</reference>
<name>A0A2H0UA82_9BACT</name>
<gene>
    <name evidence="1" type="ORF">COU20_01430</name>
</gene>
<dbReference type="AlphaFoldDB" id="A0A2H0UA82"/>
<comment type="caution">
    <text evidence="1">The sequence shown here is derived from an EMBL/GenBank/DDBJ whole genome shotgun (WGS) entry which is preliminary data.</text>
</comment>
<accession>A0A2H0UA82</accession>